<evidence type="ECO:0000259" key="2">
    <source>
        <dbReference type="Pfam" id="PF00326"/>
    </source>
</evidence>
<protein>
    <submittedName>
        <fullName evidence="3">Alpha/beta fold hydrolase</fullName>
    </submittedName>
</protein>
<dbReference type="Proteomes" id="UP001143307">
    <property type="component" value="Unassembled WGS sequence"/>
</dbReference>
<evidence type="ECO:0000256" key="1">
    <source>
        <dbReference type="ARBA" id="ARBA00022801"/>
    </source>
</evidence>
<reference evidence="3" key="1">
    <citation type="submission" date="2019-02" db="EMBL/GenBank/DDBJ databases">
        <authorList>
            <person name="Li S.-H."/>
        </authorList>
    </citation>
    <scope>NUCLEOTIDE SEQUENCE</scope>
    <source>
        <strain evidence="3">IMCC8485</strain>
    </source>
</reference>
<dbReference type="RefSeq" id="WP_279251946.1">
    <property type="nucleotide sequence ID" value="NZ_SHNP01000002.1"/>
</dbReference>
<dbReference type="EMBL" id="SHNP01000002">
    <property type="protein sequence ID" value="MCX2972981.1"/>
    <property type="molecule type" value="Genomic_DNA"/>
</dbReference>
<dbReference type="Pfam" id="PF00326">
    <property type="entry name" value="Peptidase_S9"/>
    <property type="match status" value="1"/>
</dbReference>
<keyword evidence="1 3" id="KW-0378">Hydrolase</keyword>
<name>A0ABT3SSL3_9GAMM</name>
<evidence type="ECO:0000313" key="4">
    <source>
        <dbReference type="Proteomes" id="UP001143307"/>
    </source>
</evidence>
<dbReference type="InterPro" id="IPR050261">
    <property type="entry name" value="FrsA_esterase"/>
</dbReference>
<evidence type="ECO:0000313" key="3">
    <source>
        <dbReference type="EMBL" id="MCX2972981.1"/>
    </source>
</evidence>
<dbReference type="Gene3D" id="3.40.50.1820">
    <property type="entry name" value="alpha/beta hydrolase"/>
    <property type="match status" value="1"/>
</dbReference>
<dbReference type="PANTHER" id="PTHR22946:SF9">
    <property type="entry name" value="POLYKETIDE TRANSFERASE AF380"/>
    <property type="match status" value="1"/>
</dbReference>
<dbReference type="InterPro" id="IPR029058">
    <property type="entry name" value="AB_hydrolase_fold"/>
</dbReference>
<dbReference type="InterPro" id="IPR001375">
    <property type="entry name" value="Peptidase_S9_cat"/>
</dbReference>
<sequence>MCNRLQYTWALIWLSYFLAIQVMGEEGGVRPADLSLMALDASYEFHHVRNNHATEGIRREVLGFEVDGLSQYALLLRPAGIAPKGGWPVVQFNHGFHPNPPLNGFNTAGQSDRPGDYYRETVQAFARAGFAVIAPDYRGHNVSEGEEFTQRALADAWYSRDAIACFLALSSLADLNLDRVYMLGHSMGGPITLRAMQALGDRVRAGSVWSMAGSDKRAQLMAITLKSANAEDNSESKKVLLNALQSELVDIDPSATVDQLSAISQAASISSPLSIQHSLGDQATPVINSLELAARLYLSGGEYQLKVIPGEDHLFSGEAFSAAVVRDVQWFRRHR</sequence>
<proteinExistence type="predicted"/>
<dbReference type="SUPFAM" id="SSF53474">
    <property type="entry name" value="alpha/beta-Hydrolases"/>
    <property type="match status" value="1"/>
</dbReference>
<accession>A0ABT3SSL3</accession>
<comment type="caution">
    <text evidence="3">The sequence shown here is derived from an EMBL/GenBank/DDBJ whole genome shotgun (WGS) entry which is preliminary data.</text>
</comment>
<keyword evidence="4" id="KW-1185">Reference proteome</keyword>
<gene>
    <name evidence="3" type="ORF">EYC87_05200</name>
</gene>
<feature type="domain" description="Peptidase S9 prolyl oligopeptidase catalytic" evidence="2">
    <location>
        <begin position="119"/>
        <end position="331"/>
    </location>
</feature>
<dbReference type="GO" id="GO:0016787">
    <property type="term" value="F:hydrolase activity"/>
    <property type="evidence" value="ECO:0007669"/>
    <property type="project" value="UniProtKB-KW"/>
</dbReference>
<organism evidence="3 4">
    <name type="scientific">Candidatus Seongchinamella marina</name>
    <dbReference type="NCBI Taxonomy" id="2518990"/>
    <lineage>
        <taxon>Bacteria</taxon>
        <taxon>Pseudomonadati</taxon>
        <taxon>Pseudomonadota</taxon>
        <taxon>Gammaproteobacteria</taxon>
        <taxon>Cellvibrionales</taxon>
        <taxon>Halieaceae</taxon>
        <taxon>Seongchinamella</taxon>
    </lineage>
</organism>
<dbReference type="PANTHER" id="PTHR22946">
    <property type="entry name" value="DIENELACTONE HYDROLASE DOMAIN-CONTAINING PROTEIN-RELATED"/>
    <property type="match status" value="1"/>
</dbReference>